<dbReference type="OrthoDB" id="9772442at2"/>
<dbReference type="EMBL" id="FWXH01000002">
    <property type="protein sequence ID" value="SMC16943.1"/>
    <property type="molecule type" value="Genomic_DNA"/>
</dbReference>
<dbReference type="Proteomes" id="UP000192468">
    <property type="component" value="Unassembled WGS sequence"/>
</dbReference>
<sequence>MNKKVALVVLITIGVLLTGCGNKQVKTEGTNNTQNNAIKKQSTNTTANTVNTNSTIAANTVNSGSNISAQSSTNVYTKYSGTWIDNDTLKTDRPFGRAININIDKNANLKGVVSNSSNGFSHISNVNISGKIENNKFTSNFNDDGWGHSGTIELEFKNNEIICALNYDAKSLKINSDWGISYGTFNLVNSNTPISRTITDLRNGGWNDISNQCFDVNLNKYGKVKFLTETNFNTGLYNFYLEDSKGNIACKFPVDYRNDIGQNSLVEGVSAISLADVNNDGLKDVIVLFNGTDSNKNVPISICIIFSQKNNGVFIYNKSLSEKVNKSGNNKDIKSVLNYLK</sequence>
<dbReference type="STRING" id="1121291.SAMN02745134_00191"/>
<evidence type="ECO:0008006" key="3">
    <source>
        <dbReference type="Google" id="ProtNLM"/>
    </source>
</evidence>
<gene>
    <name evidence="1" type="ORF">SAMN02745134_00191</name>
</gene>
<name>A0A1W1WZB5_9CLOT</name>
<dbReference type="RefSeq" id="WP_084113406.1">
    <property type="nucleotide sequence ID" value="NZ_FWXH01000002.1"/>
</dbReference>
<proteinExistence type="predicted"/>
<reference evidence="1 2" key="1">
    <citation type="submission" date="2017-04" db="EMBL/GenBank/DDBJ databases">
        <authorList>
            <person name="Afonso C.L."/>
            <person name="Miller P.J."/>
            <person name="Scott M.A."/>
            <person name="Spackman E."/>
            <person name="Goraichik I."/>
            <person name="Dimitrov K.M."/>
            <person name="Suarez D.L."/>
            <person name="Swayne D.E."/>
        </authorList>
    </citation>
    <scope>NUCLEOTIDE SEQUENCE [LARGE SCALE GENOMIC DNA]</scope>
    <source>
        <strain evidence="1 2">DSM 12555</strain>
    </source>
</reference>
<accession>A0A1W1WZB5</accession>
<keyword evidence="2" id="KW-1185">Reference proteome</keyword>
<evidence type="ECO:0000313" key="2">
    <source>
        <dbReference type="Proteomes" id="UP000192468"/>
    </source>
</evidence>
<organism evidence="1 2">
    <name type="scientific">Clostridium acidisoli DSM 12555</name>
    <dbReference type="NCBI Taxonomy" id="1121291"/>
    <lineage>
        <taxon>Bacteria</taxon>
        <taxon>Bacillati</taxon>
        <taxon>Bacillota</taxon>
        <taxon>Clostridia</taxon>
        <taxon>Eubacteriales</taxon>
        <taxon>Clostridiaceae</taxon>
        <taxon>Clostridium</taxon>
    </lineage>
</organism>
<dbReference type="PROSITE" id="PS51257">
    <property type="entry name" value="PROKAR_LIPOPROTEIN"/>
    <property type="match status" value="1"/>
</dbReference>
<protein>
    <recommendedName>
        <fullName evidence="3">Repeat domain-containing protein</fullName>
    </recommendedName>
</protein>
<evidence type="ECO:0000313" key="1">
    <source>
        <dbReference type="EMBL" id="SMC16943.1"/>
    </source>
</evidence>
<dbReference type="AlphaFoldDB" id="A0A1W1WZB5"/>